<evidence type="ECO:0000256" key="1">
    <source>
        <dbReference type="ARBA" id="ARBA00004141"/>
    </source>
</evidence>
<feature type="transmembrane region" description="Helical" evidence="5">
    <location>
        <begin position="240"/>
        <end position="262"/>
    </location>
</feature>
<dbReference type="RefSeq" id="XP_004179198.1">
    <property type="nucleotide sequence ID" value="XM_004179150.1"/>
</dbReference>
<dbReference type="STRING" id="1071380.I2GZX7"/>
<feature type="transmembrane region" description="Helical" evidence="5">
    <location>
        <begin position="65"/>
        <end position="86"/>
    </location>
</feature>
<evidence type="ECO:0000256" key="5">
    <source>
        <dbReference type="RuleBase" id="RU004379"/>
    </source>
</evidence>
<feature type="transmembrane region" description="Helical" evidence="5">
    <location>
        <begin position="274"/>
        <end position="292"/>
    </location>
</feature>
<sequence length="298" mass="33890">MKDDNAPPAYQATDPEAQGLNSQQPFMAPTNNTNNSPFATSDDFDYSTKIASCSPKVRKNFQAKVYTILSSQLLLTLSLGCATYKFETMKYFFQTHIGFFYLCMFVSLIACFWIALSPNPDDYLSDLQESTNQFDLTSNNLPWYVLSKRGQQILLGIFTLAEAYTLTTVTLMYDQQTVLSAILITTMVVLAVTMLAVSDRFQMCFETMNSIYYWMYGAVWLLIAIGFSSFIFGWNSKMNLIYGWLGAIVFTIYLFVDTQLIFRKVSLGDEIKCAMMLYLDIINLFLSILRILSNSSDD</sequence>
<keyword evidence="8" id="KW-1185">Reference proteome</keyword>
<evidence type="ECO:0000313" key="7">
    <source>
        <dbReference type="EMBL" id="CCH59679.1"/>
    </source>
</evidence>
<evidence type="ECO:0000256" key="6">
    <source>
        <dbReference type="SAM" id="MobiDB-lite"/>
    </source>
</evidence>
<dbReference type="EMBL" id="HE806317">
    <property type="protein sequence ID" value="CCH59679.1"/>
    <property type="molecule type" value="Genomic_DNA"/>
</dbReference>
<gene>
    <name evidence="7" type="primary">TBLA0B08640</name>
    <name evidence="7" type="ORF">TBLA_0B08640</name>
</gene>
<dbReference type="Pfam" id="PF01027">
    <property type="entry name" value="Bax1-I"/>
    <property type="match status" value="1"/>
</dbReference>
<dbReference type="FunCoup" id="I2GZX7">
    <property type="interactions" value="642"/>
</dbReference>
<feature type="transmembrane region" description="Helical" evidence="5">
    <location>
        <begin position="98"/>
        <end position="116"/>
    </location>
</feature>
<evidence type="ECO:0000256" key="2">
    <source>
        <dbReference type="ARBA" id="ARBA00022692"/>
    </source>
</evidence>
<dbReference type="GO" id="GO:0019722">
    <property type="term" value="P:calcium-mediated signaling"/>
    <property type="evidence" value="ECO:0007669"/>
    <property type="project" value="EnsemblFungi"/>
</dbReference>
<evidence type="ECO:0000256" key="3">
    <source>
        <dbReference type="ARBA" id="ARBA00022989"/>
    </source>
</evidence>
<feature type="region of interest" description="Disordered" evidence="6">
    <location>
        <begin position="1"/>
        <end position="26"/>
    </location>
</feature>
<dbReference type="InParanoid" id="I2GZX7"/>
<dbReference type="GeneID" id="14494075"/>
<dbReference type="InterPro" id="IPR006214">
    <property type="entry name" value="Bax_inhibitor_1-related"/>
</dbReference>
<dbReference type="GO" id="GO:0005739">
    <property type="term" value="C:mitochondrion"/>
    <property type="evidence" value="ECO:0007669"/>
    <property type="project" value="EnsemblFungi"/>
</dbReference>
<organism evidence="7 8">
    <name type="scientific">Henningerozyma blattae (strain ATCC 34711 / CBS 6284 / DSM 70876 / NBRC 10599 / NRRL Y-10934 / UCD 77-7)</name>
    <name type="common">Yeast</name>
    <name type="synonym">Tetrapisispora blattae</name>
    <dbReference type="NCBI Taxonomy" id="1071380"/>
    <lineage>
        <taxon>Eukaryota</taxon>
        <taxon>Fungi</taxon>
        <taxon>Dikarya</taxon>
        <taxon>Ascomycota</taxon>
        <taxon>Saccharomycotina</taxon>
        <taxon>Saccharomycetes</taxon>
        <taxon>Saccharomycetales</taxon>
        <taxon>Saccharomycetaceae</taxon>
        <taxon>Henningerozyma</taxon>
    </lineage>
</organism>
<feature type="transmembrane region" description="Helical" evidence="5">
    <location>
        <begin position="153"/>
        <end position="173"/>
    </location>
</feature>
<evidence type="ECO:0000313" key="8">
    <source>
        <dbReference type="Proteomes" id="UP000002866"/>
    </source>
</evidence>
<dbReference type="eggNOG" id="KOG2322">
    <property type="taxonomic scope" value="Eukaryota"/>
</dbReference>
<dbReference type="PANTHER" id="PTHR23291:SF50">
    <property type="entry name" value="PROTEIN LIFEGUARD 4"/>
    <property type="match status" value="1"/>
</dbReference>
<feature type="transmembrane region" description="Helical" evidence="5">
    <location>
        <begin position="211"/>
        <end position="234"/>
    </location>
</feature>
<keyword evidence="3 5" id="KW-1133">Transmembrane helix</keyword>
<evidence type="ECO:0008006" key="9">
    <source>
        <dbReference type="Google" id="ProtNLM"/>
    </source>
</evidence>
<dbReference type="GO" id="GO:0006915">
    <property type="term" value="P:apoptotic process"/>
    <property type="evidence" value="ECO:0007669"/>
    <property type="project" value="EnsemblFungi"/>
</dbReference>
<dbReference type="PANTHER" id="PTHR23291">
    <property type="entry name" value="BAX INHIBITOR-RELATED"/>
    <property type="match status" value="1"/>
</dbReference>
<feature type="transmembrane region" description="Helical" evidence="5">
    <location>
        <begin position="179"/>
        <end position="199"/>
    </location>
</feature>
<dbReference type="AlphaFoldDB" id="I2GZX7"/>
<keyword evidence="2 5" id="KW-0812">Transmembrane</keyword>
<dbReference type="OrthoDB" id="7933078at2759"/>
<dbReference type="GO" id="GO:0005783">
    <property type="term" value="C:endoplasmic reticulum"/>
    <property type="evidence" value="ECO:0007669"/>
    <property type="project" value="EnsemblFungi"/>
</dbReference>
<protein>
    <recommendedName>
        <fullName evidence="9">Bax inhibitor 1</fullName>
    </recommendedName>
</protein>
<dbReference type="OMA" id="FGVMSLY"/>
<reference evidence="7 8" key="1">
    <citation type="journal article" date="2011" name="Proc. Natl. Acad. Sci. U.S.A.">
        <title>Evolutionary erosion of yeast sex chromosomes by mating-type switching accidents.</title>
        <authorList>
            <person name="Gordon J.L."/>
            <person name="Armisen D."/>
            <person name="Proux-Wera E."/>
            <person name="Oheigeartaigh S.S."/>
            <person name="Byrne K.P."/>
            <person name="Wolfe K.H."/>
        </authorList>
    </citation>
    <scope>NUCLEOTIDE SEQUENCE [LARGE SCALE GENOMIC DNA]</scope>
    <source>
        <strain evidence="8">ATCC 34711 / CBS 6284 / DSM 70876 / NBRC 10599 / NRRL Y-10934 / UCD 77-7</strain>
    </source>
</reference>
<dbReference type="GO" id="GO:0016020">
    <property type="term" value="C:membrane"/>
    <property type="evidence" value="ECO:0007669"/>
    <property type="project" value="UniProtKB-SubCell"/>
</dbReference>
<dbReference type="KEGG" id="tbl:TBLA_0B08640"/>
<proteinExistence type="inferred from homology"/>
<dbReference type="Proteomes" id="UP000002866">
    <property type="component" value="Chromosome 2"/>
</dbReference>
<dbReference type="HOGENOM" id="CLU_058671_0_0_1"/>
<evidence type="ECO:0000256" key="4">
    <source>
        <dbReference type="ARBA" id="ARBA00023136"/>
    </source>
</evidence>
<dbReference type="GO" id="GO:0030968">
    <property type="term" value="P:endoplasmic reticulum unfolded protein response"/>
    <property type="evidence" value="ECO:0007669"/>
    <property type="project" value="EnsemblFungi"/>
</dbReference>
<keyword evidence="4 5" id="KW-0472">Membrane</keyword>
<comment type="subcellular location">
    <subcellularLocation>
        <location evidence="1">Membrane</location>
        <topology evidence="1">Multi-pass membrane protein</topology>
    </subcellularLocation>
</comment>
<accession>I2GZX7</accession>
<comment type="similarity">
    <text evidence="5">Belongs to the BI1 family.</text>
</comment>
<name>I2GZX7_HENB6</name>
<dbReference type="GO" id="GO:0000324">
    <property type="term" value="C:fungal-type vacuole"/>
    <property type="evidence" value="ECO:0007669"/>
    <property type="project" value="EnsemblFungi"/>
</dbReference>